<organism evidence="4 7">
    <name type="scientific">Streptococcus salivarius</name>
    <dbReference type="NCBI Taxonomy" id="1304"/>
    <lineage>
        <taxon>Bacteria</taxon>
        <taxon>Bacillati</taxon>
        <taxon>Bacillota</taxon>
        <taxon>Bacilli</taxon>
        <taxon>Lactobacillales</taxon>
        <taxon>Streptococcaceae</taxon>
        <taxon>Streptococcus</taxon>
    </lineage>
</organism>
<dbReference type="GO" id="GO:0004175">
    <property type="term" value="F:endopeptidase activity"/>
    <property type="evidence" value="ECO:0007669"/>
    <property type="project" value="UniProtKB-ARBA"/>
</dbReference>
<evidence type="ECO:0000313" key="8">
    <source>
        <dbReference type="Proteomes" id="UP000322622"/>
    </source>
</evidence>
<evidence type="ECO:0000259" key="3">
    <source>
        <dbReference type="Pfam" id="PF02517"/>
    </source>
</evidence>
<dbReference type="RefSeq" id="WP_045001371.1">
    <property type="nucleotide sequence ID" value="NZ_CABFMJ010000047.1"/>
</dbReference>
<feature type="transmembrane region" description="Helical" evidence="2">
    <location>
        <begin position="177"/>
        <end position="195"/>
    </location>
</feature>
<dbReference type="Proteomes" id="UP000422997">
    <property type="component" value="Chromosome"/>
</dbReference>
<dbReference type="AlphaFoldDB" id="A0A1W5ZC41"/>
<sequence length="225" mass="25465">MAYNKHKGVLVFMILYTVLFVFDGIRVFDAPLPSSLTTYLVYTIMFLYGCFLFKSELLKKWEEVRSSKRKFFLGVLKGWLLLVLVTIFFGLLSAILRQVLGLSEQGLNEANIQSTFKEQPLLIAVFACIIGPLVEELFFRQILLHCLQRHLPSWLSICVVGFVFALTHMHSLSLSEWVSAVGYLGGGVTLSIIYVNEKGNIYYPLMVHVLGNILSFIVLVIGSMQ</sequence>
<feature type="domain" description="CAAX prenyl protease 2/Lysostaphin resistance protein A-like" evidence="3">
    <location>
        <begin position="119"/>
        <end position="213"/>
    </location>
</feature>
<feature type="transmembrane region" description="Helical" evidence="2">
    <location>
        <begin position="120"/>
        <end position="139"/>
    </location>
</feature>
<dbReference type="Proteomes" id="UP000322622">
    <property type="component" value="Chromosome"/>
</dbReference>
<evidence type="ECO:0000313" key="9">
    <source>
        <dbReference type="Proteomes" id="UP000422997"/>
    </source>
</evidence>
<dbReference type="Proteomes" id="UP000248776">
    <property type="component" value="Unassembled WGS sequence"/>
</dbReference>
<reference evidence="5 8" key="3">
    <citation type="submission" date="2019-06" db="EMBL/GenBank/DDBJ databases">
        <title>Complete genome sequence of Streptococcus salivarius LAB813.</title>
        <authorList>
            <person name="Levesque C.M."/>
            <person name="Gong S.-G."/>
            <person name="Dufour D."/>
            <person name="Barbour A."/>
        </authorList>
    </citation>
    <scope>NUCLEOTIDE SEQUENCE [LARGE SCALE GENOMIC DNA]</scope>
    <source>
        <strain evidence="5 8">LAB813</strain>
    </source>
</reference>
<evidence type="ECO:0000256" key="2">
    <source>
        <dbReference type="SAM" id="Phobius"/>
    </source>
</evidence>
<evidence type="ECO:0000313" key="7">
    <source>
        <dbReference type="Proteomes" id="UP000248776"/>
    </source>
</evidence>
<gene>
    <name evidence="6" type="ORF">BSR19_09775</name>
    <name evidence="4" type="ORF">CKU37_01235</name>
    <name evidence="5" type="ORF">FHI56_02645</name>
</gene>
<feature type="transmembrane region" description="Helical" evidence="2">
    <location>
        <begin position="9"/>
        <end position="27"/>
    </location>
</feature>
<dbReference type="GO" id="GO:0008237">
    <property type="term" value="F:metallopeptidase activity"/>
    <property type="evidence" value="ECO:0007669"/>
    <property type="project" value="UniProtKB-KW"/>
</dbReference>
<proteinExistence type="inferred from homology"/>
<feature type="transmembrane region" description="Helical" evidence="2">
    <location>
        <begin position="39"/>
        <end position="58"/>
    </location>
</feature>
<reference evidence="4 7" key="2">
    <citation type="submission" date="2017-08" db="EMBL/GenBank/DDBJ databases">
        <title>Streptococcus salivarius strain HS0302 Genome.</title>
        <authorList>
            <person name="Smith J."/>
            <person name="Deng P."/>
            <person name="Geng M."/>
        </authorList>
    </citation>
    <scope>NUCLEOTIDE SEQUENCE [LARGE SCALE GENOMIC DNA]</scope>
    <source>
        <strain evidence="4 7">HS0302</strain>
    </source>
</reference>
<protein>
    <submittedName>
        <fullName evidence="6">CAAX protease family protein</fullName>
    </submittedName>
    <submittedName>
        <fullName evidence="4">CPBP family intramembrane metalloprotease</fullName>
    </submittedName>
</protein>
<dbReference type="PANTHER" id="PTHR36435">
    <property type="entry name" value="SLR1288 PROTEIN"/>
    <property type="match status" value="1"/>
</dbReference>
<evidence type="ECO:0000313" key="6">
    <source>
        <dbReference type="EMBL" id="QGU81373.1"/>
    </source>
</evidence>
<keyword evidence="6" id="KW-0645">Protease</keyword>
<keyword evidence="2" id="KW-0472">Membrane</keyword>
<dbReference type="EMBL" id="CP018187">
    <property type="protein sequence ID" value="QGU81373.1"/>
    <property type="molecule type" value="Genomic_DNA"/>
</dbReference>
<dbReference type="EMBL" id="CP040804">
    <property type="protein sequence ID" value="QEM31847.1"/>
    <property type="molecule type" value="Genomic_DNA"/>
</dbReference>
<dbReference type="GO" id="GO:0080120">
    <property type="term" value="P:CAAX-box protein maturation"/>
    <property type="evidence" value="ECO:0007669"/>
    <property type="project" value="UniProtKB-ARBA"/>
</dbReference>
<feature type="transmembrane region" description="Helical" evidence="2">
    <location>
        <begin position="151"/>
        <end position="171"/>
    </location>
</feature>
<dbReference type="PANTHER" id="PTHR36435:SF1">
    <property type="entry name" value="CAAX AMINO TERMINAL PROTEASE FAMILY PROTEIN"/>
    <property type="match status" value="1"/>
</dbReference>
<accession>A0A1W5ZC41</accession>
<keyword evidence="4" id="KW-0378">Hydrolase</keyword>
<dbReference type="GO" id="GO:0006508">
    <property type="term" value="P:proteolysis"/>
    <property type="evidence" value="ECO:0007669"/>
    <property type="project" value="UniProtKB-KW"/>
</dbReference>
<name>A0A1W5ZC41_STRSL</name>
<keyword evidence="2" id="KW-1133">Transmembrane helix</keyword>
<keyword evidence="2" id="KW-0812">Transmembrane</keyword>
<keyword evidence="4" id="KW-0482">Metalloprotease</keyword>
<dbReference type="InterPro" id="IPR052710">
    <property type="entry name" value="CAAX_protease"/>
</dbReference>
<dbReference type="EMBL" id="NSIW01000002">
    <property type="protein sequence ID" value="PZD57375.1"/>
    <property type="molecule type" value="Genomic_DNA"/>
</dbReference>
<evidence type="ECO:0000256" key="1">
    <source>
        <dbReference type="ARBA" id="ARBA00009067"/>
    </source>
</evidence>
<dbReference type="InterPro" id="IPR003675">
    <property type="entry name" value="Rce1/LyrA-like_dom"/>
</dbReference>
<comment type="similarity">
    <text evidence="1">Belongs to the UPF0177 family.</text>
</comment>
<feature type="transmembrane region" description="Helical" evidence="2">
    <location>
        <begin position="79"/>
        <end position="100"/>
    </location>
</feature>
<reference evidence="6 9" key="1">
    <citation type="submission" date="2016-11" db="EMBL/GenBank/DDBJ databases">
        <title>The potential of Streptococcus salivarius to inhibit the production of volatile sulphur compounds in the oral cavity.</title>
        <authorList>
            <person name="Sun L."/>
            <person name="Li Z."/>
            <person name="Jin D."/>
            <person name="Zhao H."/>
        </authorList>
    </citation>
    <scope>NUCLEOTIDE SEQUENCE [LARGE SCALE GENOMIC DNA]</scope>
    <source>
        <strain evidence="6 9">ICDC2</strain>
    </source>
</reference>
<dbReference type="Pfam" id="PF02517">
    <property type="entry name" value="Rce1-like"/>
    <property type="match status" value="1"/>
</dbReference>
<evidence type="ECO:0000313" key="5">
    <source>
        <dbReference type="EMBL" id="QEM31847.1"/>
    </source>
</evidence>
<evidence type="ECO:0000313" key="4">
    <source>
        <dbReference type="EMBL" id="PZD57375.1"/>
    </source>
</evidence>
<feature type="transmembrane region" description="Helical" evidence="2">
    <location>
        <begin position="202"/>
        <end position="224"/>
    </location>
</feature>